<gene>
    <name evidence="2" type="ORF">H2C83_01610</name>
</gene>
<feature type="region of interest" description="Disordered" evidence="1">
    <location>
        <begin position="1"/>
        <end position="20"/>
    </location>
</feature>
<evidence type="ECO:0000256" key="1">
    <source>
        <dbReference type="SAM" id="MobiDB-lite"/>
    </source>
</evidence>
<proteinExistence type="predicted"/>
<reference evidence="2 3" key="1">
    <citation type="submission" date="2020-07" db="EMBL/GenBank/DDBJ databases">
        <title>Thermoactinomyces phylogeny.</title>
        <authorList>
            <person name="Dunlap C."/>
        </authorList>
    </citation>
    <scope>NUCLEOTIDE SEQUENCE [LARGE SCALE GENOMIC DNA]</scope>
    <source>
        <strain evidence="2 3">AMNI-1</strain>
    </source>
</reference>
<sequence length="47" mass="5341">MDESTSHFGINDQVDAEGGDEAKSLNDFEMDWINTYNKVVAYLDQNL</sequence>
<evidence type="ECO:0000313" key="3">
    <source>
        <dbReference type="Proteomes" id="UP000538292"/>
    </source>
</evidence>
<dbReference type="Proteomes" id="UP000538292">
    <property type="component" value="Unassembled WGS sequence"/>
</dbReference>
<keyword evidence="3" id="KW-1185">Reference proteome</keyword>
<organism evidence="2 3">
    <name type="scientific">Thermoactinomyces mirandus</name>
    <dbReference type="NCBI Taxonomy" id="2756294"/>
    <lineage>
        <taxon>Bacteria</taxon>
        <taxon>Bacillati</taxon>
        <taxon>Bacillota</taxon>
        <taxon>Bacilli</taxon>
        <taxon>Bacillales</taxon>
        <taxon>Thermoactinomycetaceae</taxon>
        <taxon>Thermoactinomyces</taxon>
    </lineage>
</organism>
<dbReference type="RefSeq" id="WP_181737118.1">
    <property type="nucleotide sequence ID" value="NZ_JACEOL010000003.1"/>
</dbReference>
<dbReference type="EMBL" id="JACEOL010000003">
    <property type="protein sequence ID" value="MBA4601043.1"/>
    <property type="molecule type" value="Genomic_DNA"/>
</dbReference>
<comment type="caution">
    <text evidence="2">The sequence shown here is derived from an EMBL/GenBank/DDBJ whole genome shotgun (WGS) entry which is preliminary data.</text>
</comment>
<dbReference type="AlphaFoldDB" id="A0A7W2AQ27"/>
<accession>A0A7W2AQ27</accession>
<protein>
    <submittedName>
        <fullName evidence="2">Uncharacterized protein</fullName>
    </submittedName>
</protein>
<evidence type="ECO:0000313" key="2">
    <source>
        <dbReference type="EMBL" id="MBA4601043.1"/>
    </source>
</evidence>
<name>A0A7W2AQ27_9BACL</name>